<evidence type="ECO:0000313" key="6">
    <source>
        <dbReference type="EMBL" id="OWW19192.1"/>
    </source>
</evidence>
<dbReference type="PANTHER" id="PTHR30537:SF5">
    <property type="entry name" value="HTH-TYPE TRANSCRIPTIONAL ACTIVATOR TTDR-RELATED"/>
    <property type="match status" value="1"/>
</dbReference>
<dbReference type="Gene3D" id="3.40.190.290">
    <property type="match status" value="1"/>
</dbReference>
<dbReference type="Pfam" id="PF03466">
    <property type="entry name" value="LysR_substrate"/>
    <property type="match status" value="1"/>
</dbReference>
<dbReference type="PROSITE" id="PS50931">
    <property type="entry name" value="HTH_LYSR"/>
    <property type="match status" value="1"/>
</dbReference>
<keyword evidence="3" id="KW-0238">DNA-binding</keyword>
<dbReference type="InterPro" id="IPR000847">
    <property type="entry name" value="LysR_HTH_N"/>
</dbReference>
<name>A0A254TD02_9BURK</name>
<dbReference type="Gene3D" id="1.10.10.10">
    <property type="entry name" value="Winged helix-like DNA-binding domain superfamily/Winged helix DNA-binding domain"/>
    <property type="match status" value="1"/>
</dbReference>
<dbReference type="InterPro" id="IPR036390">
    <property type="entry name" value="WH_DNA-bd_sf"/>
</dbReference>
<dbReference type="InterPro" id="IPR058163">
    <property type="entry name" value="LysR-type_TF_proteobact-type"/>
</dbReference>
<comment type="similarity">
    <text evidence="1">Belongs to the LysR transcriptional regulatory family.</text>
</comment>
<feature type="domain" description="HTH lysR-type" evidence="5">
    <location>
        <begin position="1"/>
        <end position="59"/>
    </location>
</feature>
<keyword evidence="4" id="KW-0804">Transcription</keyword>
<dbReference type="PANTHER" id="PTHR30537">
    <property type="entry name" value="HTH-TYPE TRANSCRIPTIONAL REGULATOR"/>
    <property type="match status" value="1"/>
</dbReference>
<keyword evidence="2" id="KW-0805">Transcription regulation</keyword>
<comment type="caution">
    <text evidence="6">The sequence shown here is derived from an EMBL/GenBank/DDBJ whole genome shotgun (WGS) entry which is preliminary data.</text>
</comment>
<dbReference type="GO" id="GO:0003700">
    <property type="term" value="F:DNA-binding transcription factor activity"/>
    <property type="evidence" value="ECO:0007669"/>
    <property type="project" value="InterPro"/>
</dbReference>
<dbReference type="GO" id="GO:0043565">
    <property type="term" value="F:sequence-specific DNA binding"/>
    <property type="evidence" value="ECO:0007669"/>
    <property type="project" value="TreeGrafter"/>
</dbReference>
<evidence type="ECO:0000259" key="5">
    <source>
        <dbReference type="PROSITE" id="PS50931"/>
    </source>
</evidence>
<dbReference type="Proteomes" id="UP000197535">
    <property type="component" value="Unassembled WGS sequence"/>
</dbReference>
<dbReference type="GO" id="GO:0006351">
    <property type="term" value="P:DNA-templated transcription"/>
    <property type="evidence" value="ECO:0007669"/>
    <property type="project" value="TreeGrafter"/>
</dbReference>
<dbReference type="FunFam" id="1.10.10.10:FF:000001">
    <property type="entry name" value="LysR family transcriptional regulator"/>
    <property type="match status" value="1"/>
</dbReference>
<evidence type="ECO:0000256" key="4">
    <source>
        <dbReference type="ARBA" id="ARBA00023163"/>
    </source>
</evidence>
<dbReference type="EMBL" id="LSTO01000001">
    <property type="protein sequence ID" value="OWW19192.1"/>
    <property type="molecule type" value="Genomic_DNA"/>
</dbReference>
<evidence type="ECO:0000256" key="3">
    <source>
        <dbReference type="ARBA" id="ARBA00023125"/>
    </source>
</evidence>
<evidence type="ECO:0000256" key="2">
    <source>
        <dbReference type="ARBA" id="ARBA00023015"/>
    </source>
</evidence>
<dbReference type="SUPFAM" id="SSF53850">
    <property type="entry name" value="Periplasmic binding protein-like II"/>
    <property type="match status" value="1"/>
</dbReference>
<evidence type="ECO:0000256" key="1">
    <source>
        <dbReference type="ARBA" id="ARBA00009437"/>
    </source>
</evidence>
<sequence>MDTLTSMKVFVAVVETGSFAAASDRLDMSRAMTSKYVAHLEEHLGTRLLQRTTRKLTLTESGSTYYERCVQILADISEAEEGALHLNETPRGTLRLTVPVSFGILHMGPVISNYMKQYPDVKVDILVADRRVDLLEEGLDLAIRIGSLPESGLVARKFASDRVVICGSPEYLQRHGTPRTPAELAQHNCLTYSYAATGDEWKMDGPDGHHTVKVSGSLRATNGDIVKLAALGGVGLMRQPLFLCGEELRQGKLVEVLPEYKASDMGLYAVYPSRKHLSAKVRTFVDFIAAAFNLKSDW</sequence>
<dbReference type="Pfam" id="PF00126">
    <property type="entry name" value="HTH_1"/>
    <property type="match status" value="1"/>
</dbReference>
<dbReference type="CDD" id="cd08422">
    <property type="entry name" value="PBP2_CrgA_like"/>
    <property type="match status" value="1"/>
</dbReference>
<dbReference type="InterPro" id="IPR036388">
    <property type="entry name" value="WH-like_DNA-bd_sf"/>
</dbReference>
<organism evidence="6 7">
    <name type="scientific">Noviherbaspirillum denitrificans</name>
    <dbReference type="NCBI Taxonomy" id="1968433"/>
    <lineage>
        <taxon>Bacteria</taxon>
        <taxon>Pseudomonadati</taxon>
        <taxon>Pseudomonadota</taxon>
        <taxon>Betaproteobacteria</taxon>
        <taxon>Burkholderiales</taxon>
        <taxon>Oxalobacteraceae</taxon>
        <taxon>Noviherbaspirillum</taxon>
    </lineage>
</organism>
<reference evidence="6 7" key="1">
    <citation type="submission" date="2016-02" db="EMBL/GenBank/DDBJ databases">
        <authorList>
            <person name="Wen L."/>
            <person name="He K."/>
            <person name="Yang H."/>
        </authorList>
    </citation>
    <scope>NUCLEOTIDE SEQUENCE [LARGE SCALE GENOMIC DNA]</scope>
    <source>
        <strain evidence="6 7">TSA40</strain>
    </source>
</reference>
<dbReference type="SUPFAM" id="SSF46785">
    <property type="entry name" value="Winged helix' DNA-binding domain"/>
    <property type="match status" value="1"/>
</dbReference>
<evidence type="ECO:0000313" key="7">
    <source>
        <dbReference type="Proteomes" id="UP000197535"/>
    </source>
</evidence>
<dbReference type="InterPro" id="IPR005119">
    <property type="entry name" value="LysR_subst-bd"/>
</dbReference>
<proteinExistence type="inferred from homology"/>
<gene>
    <name evidence="6" type="ORF">AYR66_06440</name>
</gene>
<dbReference type="AlphaFoldDB" id="A0A254TD02"/>
<keyword evidence="7" id="KW-1185">Reference proteome</keyword>
<dbReference type="RefSeq" id="WP_206047021.1">
    <property type="nucleotide sequence ID" value="NZ_LSTO01000001.1"/>
</dbReference>
<protein>
    <submittedName>
        <fullName evidence="6">LysR family transcriptional regulator</fullName>
    </submittedName>
</protein>
<dbReference type="FunFam" id="3.40.190.290:FF:000001">
    <property type="entry name" value="Transcriptional regulator, LysR family"/>
    <property type="match status" value="1"/>
</dbReference>
<accession>A0A254TD02</accession>